<evidence type="ECO:0008006" key="3">
    <source>
        <dbReference type="Google" id="ProtNLM"/>
    </source>
</evidence>
<sequence length="231" mass="25625">MADTTLPTRTLASITVPDTPLITAAIALARKHLTDVSYQHIMRSFLFGFAIADKIPPLQTRDKELHALGAILHDMAWDTTNTFISPDKRFEVDGANAARDFVVQQTAHLDFQTWDKHRLQLLWDAIALHTTPSIGQHKEPEVQATGLGIFVDFCGPDAVPGTITKNEWAAVVAEFPRQGFRDGVVGIMCGLCRTKPETTYDNFVGDFGNELVEGYSRKGHRSMDMIMALVE</sequence>
<dbReference type="AlphaFoldDB" id="A0AAE0WQR8"/>
<organism evidence="1 2">
    <name type="scientific">Recurvomyces mirabilis</name>
    <dbReference type="NCBI Taxonomy" id="574656"/>
    <lineage>
        <taxon>Eukaryota</taxon>
        <taxon>Fungi</taxon>
        <taxon>Dikarya</taxon>
        <taxon>Ascomycota</taxon>
        <taxon>Pezizomycotina</taxon>
        <taxon>Dothideomycetes</taxon>
        <taxon>Dothideomycetidae</taxon>
        <taxon>Mycosphaerellales</taxon>
        <taxon>Teratosphaeriaceae</taxon>
        <taxon>Recurvomyces</taxon>
    </lineage>
</organism>
<accession>A0AAE0WQR8</accession>
<dbReference type="PANTHER" id="PTHR35569">
    <property type="entry name" value="CYANAMIDE HYDRATASE DDI2-RELATED"/>
    <property type="match status" value="1"/>
</dbReference>
<protein>
    <recommendedName>
        <fullName evidence="3">HD domain-containing protein</fullName>
    </recommendedName>
</protein>
<reference evidence="1" key="1">
    <citation type="submission" date="2023-07" db="EMBL/GenBank/DDBJ databases">
        <title>Black Yeasts Isolated from many extreme environments.</title>
        <authorList>
            <person name="Coleine C."/>
            <person name="Stajich J.E."/>
            <person name="Selbmann L."/>
        </authorList>
    </citation>
    <scope>NUCLEOTIDE SEQUENCE</scope>
    <source>
        <strain evidence="1">CCFEE 5485</strain>
    </source>
</reference>
<dbReference type="InterPro" id="IPR003607">
    <property type="entry name" value="HD/PDEase_dom"/>
</dbReference>
<name>A0AAE0WQR8_9PEZI</name>
<dbReference type="Proteomes" id="UP001274830">
    <property type="component" value="Unassembled WGS sequence"/>
</dbReference>
<dbReference type="SUPFAM" id="SSF109604">
    <property type="entry name" value="HD-domain/PDEase-like"/>
    <property type="match status" value="1"/>
</dbReference>
<evidence type="ECO:0000313" key="2">
    <source>
        <dbReference type="Proteomes" id="UP001274830"/>
    </source>
</evidence>
<evidence type="ECO:0000313" key="1">
    <source>
        <dbReference type="EMBL" id="KAK3676279.1"/>
    </source>
</evidence>
<dbReference type="CDD" id="cd00077">
    <property type="entry name" value="HDc"/>
    <property type="match status" value="1"/>
</dbReference>
<dbReference type="Gene3D" id="1.10.3210.10">
    <property type="entry name" value="Hypothetical protein af1432"/>
    <property type="match status" value="1"/>
</dbReference>
<dbReference type="PANTHER" id="PTHR35569:SF1">
    <property type="entry name" value="CYANAMIDE HYDRATASE DDI2-RELATED"/>
    <property type="match status" value="1"/>
</dbReference>
<gene>
    <name evidence="1" type="ORF">LTR78_004030</name>
</gene>
<comment type="caution">
    <text evidence="1">The sequence shown here is derived from an EMBL/GenBank/DDBJ whole genome shotgun (WGS) entry which is preliminary data.</text>
</comment>
<keyword evidence="2" id="KW-1185">Reference proteome</keyword>
<dbReference type="EMBL" id="JAUTXT010000011">
    <property type="protein sequence ID" value="KAK3676279.1"/>
    <property type="molecule type" value="Genomic_DNA"/>
</dbReference>
<proteinExistence type="predicted"/>